<dbReference type="PROSITE" id="PS00463">
    <property type="entry name" value="ZN2_CY6_FUNGAL_1"/>
    <property type="match status" value="1"/>
</dbReference>
<comment type="subcellular location">
    <subcellularLocation>
        <location evidence="1">Nucleus</location>
    </subcellularLocation>
</comment>
<evidence type="ECO:0000256" key="2">
    <source>
        <dbReference type="ARBA" id="ARBA00023242"/>
    </source>
</evidence>
<dbReference type="GO" id="GO:0000981">
    <property type="term" value="F:DNA-binding transcription factor activity, RNA polymerase II-specific"/>
    <property type="evidence" value="ECO:0007669"/>
    <property type="project" value="InterPro"/>
</dbReference>
<dbReference type="GO" id="GO:0008270">
    <property type="term" value="F:zinc ion binding"/>
    <property type="evidence" value="ECO:0007669"/>
    <property type="project" value="InterPro"/>
</dbReference>
<feature type="domain" description="Zn(2)-C6 fungal-type" evidence="3">
    <location>
        <begin position="5"/>
        <end position="33"/>
    </location>
</feature>
<dbReference type="InterPro" id="IPR036864">
    <property type="entry name" value="Zn2-C6_fun-type_DNA-bd_sf"/>
</dbReference>
<proteinExistence type="predicted"/>
<protein>
    <recommendedName>
        <fullName evidence="3">Zn(2)-C6 fungal-type domain-containing protein</fullName>
    </recommendedName>
</protein>
<dbReference type="CDD" id="cd00067">
    <property type="entry name" value="GAL4"/>
    <property type="match status" value="1"/>
</dbReference>
<dbReference type="EMBL" id="CDPU01000021">
    <property type="protein sequence ID" value="CEO50991.1"/>
    <property type="molecule type" value="Genomic_DNA"/>
</dbReference>
<dbReference type="PROSITE" id="PS50048">
    <property type="entry name" value="ZN2_CY6_FUNGAL_2"/>
    <property type="match status" value="1"/>
</dbReference>
<evidence type="ECO:0000256" key="1">
    <source>
        <dbReference type="ARBA" id="ARBA00004123"/>
    </source>
</evidence>
<dbReference type="GO" id="GO:0000976">
    <property type="term" value="F:transcription cis-regulatory region binding"/>
    <property type="evidence" value="ECO:0007669"/>
    <property type="project" value="TreeGrafter"/>
</dbReference>
<keyword evidence="2" id="KW-0539">Nucleus</keyword>
<dbReference type="SMART" id="SM00066">
    <property type="entry name" value="GAL4"/>
    <property type="match status" value="1"/>
</dbReference>
<dbReference type="GO" id="GO:0005634">
    <property type="term" value="C:nucleus"/>
    <property type="evidence" value="ECO:0007669"/>
    <property type="project" value="UniProtKB-SubCell"/>
</dbReference>
<dbReference type="Pfam" id="PF11951">
    <property type="entry name" value="Fungal_trans_2"/>
    <property type="match status" value="1"/>
</dbReference>
<dbReference type="Gene3D" id="4.10.240.10">
    <property type="entry name" value="Zn(2)-C6 fungal-type DNA-binding domain"/>
    <property type="match status" value="1"/>
</dbReference>
<dbReference type="GO" id="GO:0045944">
    <property type="term" value="P:positive regulation of transcription by RNA polymerase II"/>
    <property type="evidence" value="ECO:0007669"/>
    <property type="project" value="TreeGrafter"/>
</dbReference>
<organism evidence="4">
    <name type="scientific">Bionectria ochroleuca</name>
    <name type="common">Gliocladium roseum</name>
    <dbReference type="NCBI Taxonomy" id="29856"/>
    <lineage>
        <taxon>Eukaryota</taxon>
        <taxon>Fungi</taxon>
        <taxon>Dikarya</taxon>
        <taxon>Ascomycota</taxon>
        <taxon>Pezizomycotina</taxon>
        <taxon>Sordariomycetes</taxon>
        <taxon>Hypocreomycetidae</taxon>
        <taxon>Hypocreales</taxon>
        <taxon>Bionectriaceae</taxon>
        <taxon>Clonostachys</taxon>
    </lineage>
</organism>
<dbReference type="InterPro" id="IPR001138">
    <property type="entry name" value="Zn2Cys6_DnaBD"/>
</dbReference>
<sequence>MGIKGCWTCRARKVRCDLGHPICDNCTKPRKPCQGYGVQLSWPRAGDKRRAVTCSVANWAATAATARRYSDSNTLFLNTSPWDVTLSDMLQERKGVGQHAHTLHIPHLPYLPPRLLSGGNALLLDFFNASRSRILSPIMDEALAQFVLRAALDNSSNSSNLILEGVLIIASLQLHGHSRSLDRRSRLISMLQKTLRHADRNSVLQNLVATMLLYQYEVITPAPNLLTTTNPQIGWRVFLCGAKKIISALVHKGWLYQDDNIILMDWIYYHEVSAELSLRHWADADSVTGPCKAPQARRSQELVVDVSAVRSYTTCPMDALDLIWNVCKRPPIYSAADMERMQGLKRNLQKNIGETGPSYDISETPITRQHMMSYLYTCAALIYFNRAVANVSPSSFEQKRLVREGIFILHYLGPCESAWPLFILACEASNDEERLQMSDILSKTGQESLHRVNHVPLIRSMVEAVWNQNDLNADSAVSYVETLNAVFSTAPSLPLFA</sequence>
<dbReference type="PANTHER" id="PTHR37534:SF39">
    <property type="entry name" value="TRANSCRIPTION FACTOR DOMAIN-CONTAINING PROTEIN"/>
    <property type="match status" value="1"/>
</dbReference>
<dbReference type="PANTHER" id="PTHR37534">
    <property type="entry name" value="TRANSCRIPTIONAL ACTIVATOR PROTEIN UGA3"/>
    <property type="match status" value="1"/>
</dbReference>
<accession>A0A0B7K8E6</accession>
<evidence type="ECO:0000313" key="4">
    <source>
        <dbReference type="EMBL" id="CEO50991.1"/>
    </source>
</evidence>
<dbReference type="SUPFAM" id="SSF57701">
    <property type="entry name" value="Zn2/Cys6 DNA-binding domain"/>
    <property type="match status" value="1"/>
</dbReference>
<dbReference type="InterPro" id="IPR021858">
    <property type="entry name" value="Fun_TF"/>
</dbReference>
<dbReference type="AlphaFoldDB" id="A0A0B7K8E6"/>
<gene>
    <name evidence="4" type="ORF">BN869_000007049_1</name>
</gene>
<evidence type="ECO:0000259" key="3">
    <source>
        <dbReference type="PROSITE" id="PS50048"/>
    </source>
</evidence>
<name>A0A0B7K8E6_BIOOC</name>
<dbReference type="Pfam" id="PF00172">
    <property type="entry name" value="Zn_clus"/>
    <property type="match status" value="1"/>
</dbReference>
<reference evidence="4" key="1">
    <citation type="submission" date="2015-01" db="EMBL/GenBank/DDBJ databases">
        <authorList>
            <person name="Durling Mikael"/>
        </authorList>
    </citation>
    <scope>NUCLEOTIDE SEQUENCE</scope>
</reference>